<protein>
    <recommendedName>
        <fullName evidence="5">Pentacotripeptide-repeat region of PRORP domain-containing protein</fullName>
    </recommendedName>
</protein>
<dbReference type="PANTHER" id="PTHR47447">
    <property type="entry name" value="OS03G0856100 PROTEIN"/>
    <property type="match status" value="1"/>
</dbReference>
<dbReference type="InterPro" id="IPR011990">
    <property type="entry name" value="TPR-like_helical_dom_sf"/>
</dbReference>
<dbReference type="Gene3D" id="1.25.40.10">
    <property type="entry name" value="Tetratricopeptide repeat domain"/>
    <property type="match status" value="3"/>
</dbReference>
<evidence type="ECO:0000313" key="4">
    <source>
        <dbReference type="Proteomes" id="UP000285060"/>
    </source>
</evidence>
<feature type="compositionally biased region" description="Polar residues" evidence="2">
    <location>
        <begin position="657"/>
        <end position="673"/>
    </location>
</feature>
<evidence type="ECO:0000256" key="2">
    <source>
        <dbReference type="SAM" id="MobiDB-lite"/>
    </source>
</evidence>
<reference evidence="3 4" key="1">
    <citation type="submission" date="2018-08" db="EMBL/GenBank/DDBJ databases">
        <title>Aphanomyces genome sequencing and annotation.</title>
        <authorList>
            <person name="Minardi D."/>
            <person name="Oidtmann B."/>
            <person name="Van Der Giezen M."/>
            <person name="Studholme D.J."/>
        </authorList>
    </citation>
    <scope>NUCLEOTIDE SEQUENCE [LARGE SCALE GENOMIC DNA]</scope>
    <source>
        <strain evidence="3 4">NJM0002</strain>
    </source>
</reference>
<evidence type="ECO:0000313" key="3">
    <source>
        <dbReference type="EMBL" id="RHY29436.1"/>
    </source>
</evidence>
<dbReference type="EMBL" id="QUSY01000441">
    <property type="protein sequence ID" value="RHY29436.1"/>
    <property type="molecule type" value="Genomic_DNA"/>
</dbReference>
<keyword evidence="4" id="KW-1185">Reference proteome</keyword>
<accession>A0A3R6ZQ01</accession>
<gene>
    <name evidence="3" type="ORF">DYB32_005139</name>
</gene>
<feature type="compositionally biased region" description="Basic and acidic residues" evidence="2">
    <location>
        <begin position="612"/>
        <end position="653"/>
    </location>
</feature>
<evidence type="ECO:0008006" key="5">
    <source>
        <dbReference type="Google" id="ProtNLM"/>
    </source>
</evidence>
<evidence type="ECO:0000256" key="1">
    <source>
        <dbReference type="ARBA" id="ARBA00022737"/>
    </source>
</evidence>
<name>A0A3R6ZQ01_9STRA</name>
<dbReference type="VEuPathDB" id="FungiDB:H310_07291"/>
<feature type="region of interest" description="Disordered" evidence="2">
    <location>
        <begin position="612"/>
        <end position="678"/>
    </location>
</feature>
<comment type="caution">
    <text evidence="3">The sequence shown here is derived from an EMBL/GenBank/DDBJ whole genome shotgun (WGS) entry which is preliminary data.</text>
</comment>
<proteinExistence type="predicted"/>
<dbReference type="VEuPathDB" id="FungiDB:H310_07289"/>
<dbReference type="Proteomes" id="UP000285060">
    <property type="component" value="Unassembled WGS sequence"/>
</dbReference>
<feature type="region of interest" description="Disordered" evidence="2">
    <location>
        <begin position="1694"/>
        <end position="1716"/>
    </location>
</feature>
<dbReference type="PANTHER" id="PTHR47447:SF17">
    <property type="entry name" value="OS12G0638900 PROTEIN"/>
    <property type="match status" value="1"/>
</dbReference>
<organism evidence="3 4">
    <name type="scientific">Aphanomyces invadans</name>
    <dbReference type="NCBI Taxonomy" id="157072"/>
    <lineage>
        <taxon>Eukaryota</taxon>
        <taxon>Sar</taxon>
        <taxon>Stramenopiles</taxon>
        <taxon>Oomycota</taxon>
        <taxon>Saprolegniomycetes</taxon>
        <taxon>Saprolegniales</taxon>
        <taxon>Verrucalvaceae</taxon>
        <taxon>Aphanomyces</taxon>
    </lineage>
</organism>
<sequence length="1716" mass="191934">MQQVYRVQWNIPPYSDALRVCGNVMLVDEADLFFSASLIESNFDDCLPAVSEVLQFIRDIAQFVWVHYQNQLWIDVAPEDALATRTASFVQYGQCTLVLLNKNPHPPTAVYVENAPPAKTSKQNPTKSAGIDLTKVAQANNLLPPAAWLALDDAIVAAKRNCNPERLVNKLTRGLRCVGKLLCVVVCCDLLETSMASMFLIGVTRLLEKVFDWKNQRLDDRDVIILMHSSTTTDPYVVTDHRSHATLRLLPVGSITSTRRLDPPSYPIEGGHFSKRFTFAREKHTGSPHRIASASVRVLVLLMEFPLVLSGTPSSFRASFSGGDGGGIHDGLYNTTHLAAHWIACPGQLHQLISLLFRWKEKIDGRDVVVVSGNLRLGLDTFIQDATSSFGFHNFSTGPIGAPVHPFRYEDSGTIMEKRISFAHRFAPPTPNYVLVEIALLEDTLPDQTVTHSALVNGDVIHTDNVRIMHDAKRLNRWPDWWKQFCPMAATAFWADLVLKSVPPDVHTYIREGTALTNMLKPLYAKYNFVDTTRMEALQSTQSPTVAPVPSIWRHEEQALVLKRDEVARASELERRRKIGIDQRQKQEEAYLAELQQRSILEYAQEKNRLEKARQDTAATEREAAKAAKKAARDAEKERQRDEDLSIRKEKSALKQMKQTLDEQTASGNASEESVTKEMEWARRSRMLQARIQRREEQKYREGVRKDSKQAKNSSVTYELAIEALGRDHKFEAMEMLMATMKNDGVVATSATIDMLVQAHMAHGNSSKIIDIVIDRLTDNAPVSLPAFHAAIAECTTLGNVQHPETILKLLRDTPNCATALSADEYAALIRCFGVCKRSDLSMHALHLMQENGIEGTVDVYTQLIRAHISLGAVNQALHVFSLCDQRGIVLGESIHAATIGKLCDKKGFWLATELFASMDAKGVHASHYCMAKMILAYIRTNNLPAAHEMWGRIRDHERPATISTYMGIMHDCVVTGEMDILLDVFAQMRTRHEKLPNVAYSFAIRGMGRKGDTNGALDLMKEFVHTFGPPVDATTYIAVFNALARSPADMDVSTTRLAIMHYWDMMVRHVPDLHAPAFASAAGAFASIGAIDSLERLLEHTRENLPDDSNALMYSGIISGFAKAAVDYSEHIRDFLQRMIHAGTPPNDASIRAASDAFVKYEHWDYMEELLGIMNPTAFNVGLPVENECLASGFGKAATVAASEMVEMLHKYHQDIVDTSDVSDVVSVILSAFSQHNDVGMVVTLFETMEMYSFTPNGFAYLGALRAYAQLGREDQVRRLLASFEDYMSTTHMNPDEMSSTLSSLISMYATKRNDTMVLTVYELMDTFQLAPNSYAVNAAIRAYSRAHRQDKVQQIASTLLAAGSDVHESVVMSILSTYLLTHDTPAIERTMTQFSCSPDNILQSYFSLNKVVPVATLMKSQGNKSNYLERRVCQLSPSMQTNGLKWLMSRGATTLAADVVMYMLQNDYHIHPTVFEQLLDSLSLGCEFEAGSKLLEAFNSKRSFLNKSTGVVDSIITMMGNTKQYDGILDMLMESTQPFDVQQYGLGMFLCMDGGAYVHVLKIFEKMRQRFIEPNGQVFCLAMDACQALQDSRVGSLIVQDIARHKFEKKVVKELRARLEFAIQPEALAMDPALVERVAKLTLFLESCGFEMPHSLGSKFMAKPTCDHLTLQTRTRLHASMRASARNREWGHTRPWWKADGPPSRPDPKKNGRS</sequence>
<keyword evidence="1" id="KW-0677">Repeat</keyword>